<dbReference type="PANTHER" id="PTHR11200:SF295">
    <property type="entry name" value="INOSITOL POLYPHOSPHATE 5-PHOSPHATASE"/>
    <property type="match status" value="1"/>
</dbReference>
<proteinExistence type="predicted"/>
<dbReference type="InterPro" id="IPR000300">
    <property type="entry name" value="IPPc"/>
</dbReference>
<evidence type="ECO:0000313" key="3">
    <source>
        <dbReference type="Proteomes" id="UP001620626"/>
    </source>
</evidence>
<name>A0ABD2M9B7_9BILA</name>
<dbReference type="PANTHER" id="PTHR11200">
    <property type="entry name" value="INOSITOL 5-PHOSPHATASE"/>
    <property type="match status" value="1"/>
</dbReference>
<organism evidence="2 3">
    <name type="scientific">Heterodera trifolii</name>
    <dbReference type="NCBI Taxonomy" id="157864"/>
    <lineage>
        <taxon>Eukaryota</taxon>
        <taxon>Metazoa</taxon>
        <taxon>Ecdysozoa</taxon>
        <taxon>Nematoda</taxon>
        <taxon>Chromadorea</taxon>
        <taxon>Rhabditida</taxon>
        <taxon>Tylenchina</taxon>
        <taxon>Tylenchomorpha</taxon>
        <taxon>Tylenchoidea</taxon>
        <taxon>Heteroderidae</taxon>
        <taxon>Heteroderinae</taxon>
        <taxon>Heterodera</taxon>
    </lineage>
</organism>
<dbReference type="AlphaFoldDB" id="A0ABD2M9B7"/>
<comment type="caution">
    <text evidence="2">The sequence shown here is derived from an EMBL/GenBank/DDBJ whole genome shotgun (WGS) entry which is preliminary data.</text>
</comment>
<feature type="domain" description="Inositol polyphosphate-related phosphatase" evidence="1">
    <location>
        <begin position="20"/>
        <end position="320"/>
    </location>
</feature>
<dbReference type="Gene3D" id="3.60.10.10">
    <property type="entry name" value="Endonuclease/exonuclease/phosphatase"/>
    <property type="match status" value="1"/>
</dbReference>
<dbReference type="Proteomes" id="UP001620626">
    <property type="component" value="Unassembled WGS sequence"/>
</dbReference>
<reference evidence="2 3" key="1">
    <citation type="submission" date="2024-10" db="EMBL/GenBank/DDBJ databases">
        <authorList>
            <person name="Kim D."/>
        </authorList>
    </citation>
    <scope>NUCLEOTIDE SEQUENCE [LARGE SCALE GENOMIC DNA]</scope>
    <source>
        <strain evidence="2">BH-2024</strain>
    </source>
</reference>
<dbReference type="SUPFAM" id="SSF56219">
    <property type="entry name" value="DNase I-like"/>
    <property type="match status" value="1"/>
</dbReference>
<dbReference type="InterPro" id="IPR046985">
    <property type="entry name" value="IP5"/>
</dbReference>
<evidence type="ECO:0000313" key="2">
    <source>
        <dbReference type="EMBL" id="KAL3124086.1"/>
    </source>
</evidence>
<dbReference type="EMBL" id="JBICBT010000078">
    <property type="protein sequence ID" value="KAL3124086.1"/>
    <property type="molecule type" value="Genomic_DNA"/>
</dbReference>
<dbReference type="Pfam" id="PF22669">
    <property type="entry name" value="Exo_endo_phos2"/>
    <property type="match status" value="1"/>
</dbReference>
<dbReference type="InterPro" id="IPR036691">
    <property type="entry name" value="Endo/exonu/phosph_ase_sf"/>
</dbReference>
<sequence>MAINTDNPSNSSTNLLSDNECWKIHAVTYNINGQTPNGQSVKRWLDSDCVSSNGNGFHIICIALQELPFAQFLRVTDINNTWALHITSWMNAHNLALASELYVASNALLIYFSWNMLNMVDCIEDRWIRDSIFGKGTMSTKIAFRNKTVLVFVTSHFFADTKFHMERIKQYQVGRRCTFPEEKSAKKFVIWQGDLNSRMEGIANSTELIQRLNSMEEGDEMKAEIAKLLQSHDQLTKARAKREAFGQFTEAEIGFKPTYRTLVRSGAYDSLRVPSWCDRILCEGDMDALRITKYSSCPAMTLSDHFPVSAQFELHFEKEKQHQLSEAEQSLQTLSLVEAERRQSSPWLIRVEHIPTWEEFIPLVCRIAIPNDIWTDLCSYRDWIGVYSNSLNSITKPLEWMYNFSCPTDDERRVDTERTLIVEFQPLKSGFYRVGYFSARKKCLMTLSNSFFVRMAV</sequence>
<keyword evidence="3" id="KW-1185">Reference proteome</keyword>
<accession>A0ABD2M9B7</accession>
<evidence type="ECO:0000259" key="1">
    <source>
        <dbReference type="SMART" id="SM00128"/>
    </source>
</evidence>
<dbReference type="Gene3D" id="2.60.40.2840">
    <property type="match status" value="1"/>
</dbReference>
<protein>
    <recommendedName>
        <fullName evidence="1">Inositol polyphosphate-related phosphatase domain-containing protein</fullName>
    </recommendedName>
</protein>
<dbReference type="SMART" id="SM00128">
    <property type="entry name" value="IPPc"/>
    <property type="match status" value="1"/>
</dbReference>
<gene>
    <name evidence="2" type="ORF">niasHT_004675</name>
</gene>